<dbReference type="OrthoDB" id="1957997at2"/>
<name>A0A1T5IAH8_9FIRM</name>
<organism evidence="2 3">
    <name type="scientific">Maledivibacter halophilus</name>
    <dbReference type="NCBI Taxonomy" id="36842"/>
    <lineage>
        <taxon>Bacteria</taxon>
        <taxon>Bacillati</taxon>
        <taxon>Bacillota</taxon>
        <taxon>Clostridia</taxon>
        <taxon>Peptostreptococcales</taxon>
        <taxon>Caminicellaceae</taxon>
        <taxon>Maledivibacter</taxon>
    </lineage>
</organism>
<feature type="domain" description="Uroporphyrinogen decarboxylase (URO-D)" evidence="1">
    <location>
        <begin position="129"/>
        <end position="381"/>
    </location>
</feature>
<keyword evidence="3" id="KW-1185">Reference proteome</keyword>
<sequence>MASLTSRERIIRALNHQETDIIPIDIGGIYNQTTLHKDAYTKLQRYLGYENEITISSILSQSAFPDEYIRKRFKADCYPLYVSLDRVEYKIEKNENGVISYKDEWGVRWECPQNGVCFNPVGHPLEGCTLDDIDKFPWPDPKDKRKWSGMGEKAKEIYENTDYALVVNGPLDGGIYVPCQWLMGYESFFIKMMTEPEIVEAMLEKIVKYHIGQWNVILDEVGKYSQVVVLSDDLGTQNSPLMRPSLYKEIIKPAQAKVVNFIKSKADVKIVYHCDGAVHKFIPDFIELGMDAWNPVQISADGMDDTAYFNKKFGDKLAFWGAGCDSETILSTKAPEEIRQEVKRRINDLAPGGGLVLGSINNIEKNVPVENIVTFYDALYEFGSRFYG</sequence>
<accession>A0A1T5IAH8</accession>
<proteinExistence type="predicted"/>
<dbReference type="Proteomes" id="UP000190285">
    <property type="component" value="Unassembled WGS sequence"/>
</dbReference>
<dbReference type="InterPro" id="IPR052024">
    <property type="entry name" value="Methanogen_methyltrans"/>
</dbReference>
<dbReference type="PANTHER" id="PTHR47099:SF1">
    <property type="entry name" value="METHYLCOBAMIDE:COM METHYLTRANSFERASE MTBA"/>
    <property type="match status" value="1"/>
</dbReference>
<evidence type="ECO:0000259" key="1">
    <source>
        <dbReference type="Pfam" id="PF01208"/>
    </source>
</evidence>
<evidence type="ECO:0000313" key="3">
    <source>
        <dbReference type="Proteomes" id="UP000190285"/>
    </source>
</evidence>
<dbReference type="GO" id="GO:0004853">
    <property type="term" value="F:uroporphyrinogen decarboxylase activity"/>
    <property type="evidence" value="ECO:0007669"/>
    <property type="project" value="InterPro"/>
</dbReference>
<evidence type="ECO:0000313" key="2">
    <source>
        <dbReference type="EMBL" id="SKC36186.1"/>
    </source>
</evidence>
<dbReference type="GO" id="GO:0006779">
    <property type="term" value="P:porphyrin-containing compound biosynthetic process"/>
    <property type="evidence" value="ECO:0007669"/>
    <property type="project" value="InterPro"/>
</dbReference>
<dbReference type="STRING" id="36842.SAMN02194393_00129"/>
<dbReference type="InterPro" id="IPR000257">
    <property type="entry name" value="Uroporphyrinogen_deCOase"/>
</dbReference>
<dbReference type="Pfam" id="PF01208">
    <property type="entry name" value="URO-D"/>
    <property type="match status" value="1"/>
</dbReference>
<dbReference type="PANTHER" id="PTHR47099">
    <property type="entry name" value="METHYLCOBAMIDE:COM METHYLTRANSFERASE MTBA"/>
    <property type="match status" value="1"/>
</dbReference>
<dbReference type="Gene3D" id="3.20.20.210">
    <property type="match status" value="1"/>
</dbReference>
<dbReference type="RefSeq" id="WP_079488574.1">
    <property type="nucleotide sequence ID" value="NZ_FUZT01000001.1"/>
</dbReference>
<dbReference type="InterPro" id="IPR038071">
    <property type="entry name" value="UROD/MetE-like_sf"/>
</dbReference>
<dbReference type="SUPFAM" id="SSF51726">
    <property type="entry name" value="UROD/MetE-like"/>
    <property type="match status" value="1"/>
</dbReference>
<dbReference type="AlphaFoldDB" id="A0A1T5IAH8"/>
<reference evidence="2 3" key="1">
    <citation type="submission" date="2017-02" db="EMBL/GenBank/DDBJ databases">
        <authorList>
            <person name="Peterson S.W."/>
        </authorList>
    </citation>
    <scope>NUCLEOTIDE SEQUENCE [LARGE SCALE GENOMIC DNA]</scope>
    <source>
        <strain evidence="2 3">M1</strain>
    </source>
</reference>
<protein>
    <submittedName>
        <fullName evidence="2">Uroporphyrinogen decarboxylase</fullName>
    </submittedName>
</protein>
<gene>
    <name evidence="2" type="ORF">SAMN02194393_00129</name>
</gene>
<dbReference type="EMBL" id="FUZT01000001">
    <property type="protein sequence ID" value="SKC36186.1"/>
    <property type="molecule type" value="Genomic_DNA"/>
</dbReference>